<dbReference type="InterPro" id="IPR015421">
    <property type="entry name" value="PyrdxlP-dep_Trfase_major"/>
</dbReference>
<dbReference type="Gene3D" id="3.40.50.300">
    <property type="entry name" value="P-loop containing nucleotide triphosphate hydrolases"/>
    <property type="match status" value="1"/>
</dbReference>
<evidence type="ECO:0000256" key="1">
    <source>
        <dbReference type="ARBA" id="ARBA00004173"/>
    </source>
</evidence>
<evidence type="ECO:0000313" key="6">
    <source>
        <dbReference type="EMBL" id="PWN89919.1"/>
    </source>
</evidence>
<dbReference type="InterPro" id="IPR015422">
    <property type="entry name" value="PyrdxlP-dep_Trfase_small"/>
</dbReference>
<dbReference type="Gene3D" id="3.90.1150.10">
    <property type="entry name" value="Aspartate Aminotransferase, domain 1"/>
    <property type="match status" value="1"/>
</dbReference>
<dbReference type="STRING" id="215250.A0A316YL22"/>
<dbReference type="GO" id="GO:0004141">
    <property type="term" value="F:dethiobiotin synthase activity"/>
    <property type="evidence" value="ECO:0007669"/>
    <property type="project" value="TreeGrafter"/>
</dbReference>
<proteinExistence type="predicted"/>
<evidence type="ECO:0000313" key="7">
    <source>
        <dbReference type="Proteomes" id="UP000245768"/>
    </source>
</evidence>
<accession>A0A316YL22</accession>
<dbReference type="Proteomes" id="UP000245768">
    <property type="component" value="Unassembled WGS sequence"/>
</dbReference>
<dbReference type="Pfam" id="PF13500">
    <property type="entry name" value="AAA_26"/>
    <property type="match status" value="1"/>
</dbReference>
<evidence type="ECO:0000256" key="4">
    <source>
        <dbReference type="ARBA" id="ARBA00022898"/>
    </source>
</evidence>
<keyword evidence="2" id="KW-0032">Aminotransferase</keyword>
<dbReference type="GO" id="GO:0009102">
    <property type="term" value="P:biotin biosynthetic process"/>
    <property type="evidence" value="ECO:0007669"/>
    <property type="project" value="TreeGrafter"/>
</dbReference>
<dbReference type="SUPFAM" id="SSF53383">
    <property type="entry name" value="PLP-dependent transferases"/>
    <property type="match status" value="1"/>
</dbReference>
<dbReference type="AlphaFoldDB" id="A0A316YL22"/>
<dbReference type="OrthoDB" id="425114at2759"/>
<feature type="region of interest" description="Disordered" evidence="5">
    <location>
        <begin position="468"/>
        <end position="492"/>
    </location>
</feature>
<dbReference type="Gene3D" id="3.40.640.10">
    <property type="entry name" value="Type I PLP-dependent aspartate aminotransferase-like (Major domain)"/>
    <property type="match status" value="1"/>
</dbReference>
<gene>
    <name evidence="6" type="ORF">FA10DRAFT_251139</name>
</gene>
<organism evidence="6 7">
    <name type="scientific">Acaromyces ingoldii</name>
    <dbReference type="NCBI Taxonomy" id="215250"/>
    <lineage>
        <taxon>Eukaryota</taxon>
        <taxon>Fungi</taxon>
        <taxon>Dikarya</taxon>
        <taxon>Basidiomycota</taxon>
        <taxon>Ustilaginomycotina</taxon>
        <taxon>Exobasidiomycetes</taxon>
        <taxon>Exobasidiales</taxon>
        <taxon>Cryptobasidiaceae</taxon>
        <taxon>Acaromyces</taxon>
    </lineage>
</organism>
<evidence type="ECO:0000256" key="5">
    <source>
        <dbReference type="SAM" id="MobiDB-lite"/>
    </source>
</evidence>
<dbReference type="InterPro" id="IPR049704">
    <property type="entry name" value="Aminotrans_3_PPA_site"/>
</dbReference>
<dbReference type="SUPFAM" id="SSF52540">
    <property type="entry name" value="P-loop containing nucleoside triphosphate hydrolases"/>
    <property type="match status" value="1"/>
</dbReference>
<dbReference type="GO" id="GO:0030170">
    <property type="term" value="F:pyridoxal phosphate binding"/>
    <property type="evidence" value="ECO:0007669"/>
    <property type="project" value="InterPro"/>
</dbReference>
<evidence type="ECO:0000256" key="2">
    <source>
        <dbReference type="ARBA" id="ARBA00022576"/>
    </source>
</evidence>
<dbReference type="PROSITE" id="PS00600">
    <property type="entry name" value="AA_TRANSFER_CLASS_3"/>
    <property type="match status" value="1"/>
</dbReference>
<dbReference type="CDD" id="cd03109">
    <property type="entry name" value="DTBS"/>
    <property type="match status" value="1"/>
</dbReference>
<keyword evidence="7" id="KW-1185">Reference proteome</keyword>
<dbReference type="InterPro" id="IPR005814">
    <property type="entry name" value="Aminotrans_3"/>
</dbReference>
<dbReference type="EMBL" id="KZ819636">
    <property type="protein sequence ID" value="PWN89919.1"/>
    <property type="molecule type" value="Genomic_DNA"/>
</dbReference>
<dbReference type="GO" id="GO:0005739">
    <property type="term" value="C:mitochondrion"/>
    <property type="evidence" value="ECO:0007669"/>
    <property type="project" value="UniProtKB-SubCell"/>
</dbReference>
<dbReference type="PANTHER" id="PTHR42684">
    <property type="entry name" value="ADENOSYLMETHIONINE-8-AMINO-7-OXONONANOATE AMINOTRANSFERASE"/>
    <property type="match status" value="1"/>
</dbReference>
<dbReference type="RefSeq" id="XP_025377117.1">
    <property type="nucleotide sequence ID" value="XM_025519593.1"/>
</dbReference>
<dbReference type="InterPro" id="IPR015424">
    <property type="entry name" value="PyrdxlP-dep_Trfase"/>
</dbReference>
<dbReference type="GeneID" id="37041509"/>
<sequence>MAHLYPHLRLHQVFGANTDVGKTILTTALAIASAAVPRNPTAAPTWQTDDRGRVQPHSDGDRVHYVKPVSTGAATDADDLHIKRFSPSTDAKTLYQFKQAVSPHVAASGAGLTDGEVLRRISDHLHQCAATASASASPSSVAYLETAGGVHSPSPSGSSTAHLLRPLRLPTILIGDSLLGGISTTRAAYDALVLAGHDVQALLLFADAGRGLGNAEYLTKWGRDIGLPVWALSGPSGGDLWGLPPAKHASTAEDEQNMLAYYRGLVQGRGSERASADESPNGLVDAVRYLRKAHEDRLADLHSMASRTRESCWWPFTQHTLARTDGDVNVIDSAHGDFFSVYRSQKSKEGEGEDQAEEGSRLSAMLDGSASWWTQCLGHADAGLTMAAARAAGRYGHVLFPMSTNEPALRLTEGLLGVESQQKKKRTAMASPGKGWASRVFFSDDGSTGMEVALKMAIASSVQRYDPRSLTSQTAERVEPGRSAGHAGGRSREQEWTVLGLRGSYHGDTIGAMDACEGGIFNSAVEWYRGRGSWIEPPTVSIRDGEATVTVPQREEGQPWDEPGQTLTFGDISDVYDVEARLSSDLCATYRRQLRKWIEDLVVVQGKKFGALVLEPLVLGAGGMVFVDPLFQRCLVDVVRDSEDLFTLTDPPLRSARTPQPPRGEDDWRGLPVIFDEVFTGLYRLGFTTPASILGIRPDVSVLAKILTGGMVPMSVTLARSSIFDTFSQSDKKVDALLHGHSYTAHPIGCEVANDTLSRIERMRTGGAWSEEWQDWGAVSSSGSSTGEDEVNRPWSFWSKEATLAFSRHPKVESCMALGTVLVLYLREGNGRGGYSSTAGADMLKDLRDTQDGSFEFNIHARPLGNVVYLMSSLNTPVHVRRGAERALEKALSRM</sequence>
<dbReference type="InParanoid" id="A0A316YL22"/>
<dbReference type="Pfam" id="PF00202">
    <property type="entry name" value="Aminotran_3"/>
    <property type="match status" value="2"/>
</dbReference>
<reference evidence="6 7" key="1">
    <citation type="journal article" date="2018" name="Mol. Biol. Evol.">
        <title>Broad Genomic Sampling Reveals a Smut Pathogenic Ancestry of the Fungal Clade Ustilaginomycotina.</title>
        <authorList>
            <person name="Kijpornyongpan T."/>
            <person name="Mondo S.J."/>
            <person name="Barry K."/>
            <person name="Sandor L."/>
            <person name="Lee J."/>
            <person name="Lipzen A."/>
            <person name="Pangilinan J."/>
            <person name="LaButti K."/>
            <person name="Hainaut M."/>
            <person name="Henrissat B."/>
            <person name="Grigoriev I.V."/>
            <person name="Spatafora J.W."/>
            <person name="Aime M.C."/>
        </authorList>
    </citation>
    <scope>NUCLEOTIDE SEQUENCE [LARGE SCALE GENOMIC DNA]</scope>
    <source>
        <strain evidence="6 7">MCA 4198</strain>
    </source>
</reference>
<keyword evidence="3 6" id="KW-0808">Transferase</keyword>
<comment type="subcellular location">
    <subcellularLocation>
        <location evidence="1">Mitochondrion</location>
    </subcellularLocation>
</comment>
<dbReference type="InterPro" id="IPR027417">
    <property type="entry name" value="P-loop_NTPase"/>
</dbReference>
<feature type="compositionally biased region" description="Basic and acidic residues" evidence="5">
    <location>
        <begin position="48"/>
        <end position="60"/>
    </location>
</feature>
<dbReference type="GO" id="GO:0004015">
    <property type="term" value="F:adenosylmethionine-8-amino-7-oxononanoate transaminase activity"/>
    <property type="evidence" value="ECO:0007669"/>
    <property type="project" value="TreeGrafter"/>
</dbReference>
<keyword evidence="4" id="KW-0663">Pyridoxal phosphate</keyword>
<name>A0A316YL22_9BASI</name>
<evidence type="ECO:0000256" key="3">
    <source>
        <dbReference type="ARBA" id="ARBA00022679"/>
    </source>
</evidence>
<dbReference type="PANTHER" id="PTHR42684:SF3">
    <property type="entry name" value="ADENOSYLMETHIONINE-8-AMINO-7-OXONONANOATE AMINOTRANSFERASE"/>
    <property type="match status" value="1"/>
</dbReference>
<feature type="region of interest" description="Disordered" evidence="5">
    <location>
        <begin position="40"/>
        <end position="60"/>
    </location>
</feature>
<protein>
    <submittedName>
        <fullName evidence="6">PLP-dependent transferase</fullName>
    </submittedName>
</protein>